<dbReference type="NCBIfam" id="TIGR01357">
    <property type="entry name" value="aroB"/>
    <property type="match status" value="1"/>
</dbReference>
<comment type="function">
    <text evidence="3 18">Catalyzes the conversion of 3-deoxy-D-arabino-heptulosonate 7-phosphate (DAHP) to dehydroquinate (DHQ).</text>
</comment>
<comment type="catalytic activity">
    <reaction evidence="1 18">
        <text>7-phospho-2-dehydro-3-deoxy-D-arabino-heptonate = 3-dehydroquinate + phosphate</text>
        <dbReference type="Rhea" id="RHEA:21968"/>
        <dbReference type="ChEBI" id="CHEBI:32364"/>
        <dbReference type="ChEBI" id="CHEBI:43474"/>
        <dbReference type="ChEBI" id="CHEBI:58394"/>
        <dbReference type="EC" id="4.2.3.4"/>
    </reaction>
</comment>
<evidence type="ECO:0000259" key="19">
    <source>
        <dbReference type="Pfam" id="PF01761"/>
    </source>
</evidence>
<evidence type="ECO:0000256" key="8">
    <source>
        <dbReference type="ARBA" id="ARBA00017684"/>
    </source>
</evidence>
<reference evidence="21" key="1">
    <citation type="submission" date="2022-03" db="EMBL/GenBank/DDBJ databases">
        <title>Fererhizobium litorale gen. nov., sp. nov., isolated from sandy sediments of the Sea of Japan seashore.</title>
        <authorList>
            <person name="Romanenko L."/>
            <person name="Kurilenko V."/>
            <person name="Otstavnykh N."/>
            <person name="Svetashev V."/>
            <person name="Tekutyeva L."/>
            <person name="Isaeva M."/>
            <person name="Mikhailov V."/>
        </authorList>
    </citation>
    <scope>NUCLEOTIDE SEQUENCE</scope>
    <source>
        <strain evidence="21">KMM 9576</strain>
    </source>
</reference>
<dbReference type="InterPro" id="IPR056179">
    <property type="entry name" value="DHQS_C"/>
</dbReference>
<dbReference type="PANTHER" id="PTHR43622">
    <property type="entry name" value="3-DEHYDROQUINATE SYNTHASE"/>
    <property type="match status" value="1"/>
</dbReference>
<dbReference type="GO" id="GO:0005737">
    <property type="term" value="C:cytoplasm"/>
    <property type="evidence" value="ECO:0007669"/>
    <property type="project" value="UniProtKB-SubCell"/>
</dbReference>
<evidence type="ECO:0000256" key="7">
    <source>
        <dbReference type="ARBA" id="ARBA00013031"/>
    </source>
</evidence>
<evidence type="ECO:0000256" key="16">
    <source>
        <dbReference type="ARBA" id="ARBA00023239"/>
    </source>
</evidence>
<dbReference type="Gene3D" id="3.40.50.1970">
    <property type="match status" value="1"/>
</dbReference>
<evidence type="ECO:0000256" key="13">
    <source>
        <dbReference type="ARBA" id="ARBA00022833"/>
    </source>
</evidence>
<evidence type="ECO:0000256" key="9">
    <source>
        <dbReference type="ARBA" id="ARBA00022490"/>
    </source>
</evidence>
<sequence length="377" mass="40249">MNAGVSQSSERLVRVPLGDRSYDILIGPGLIARAGREIAARVKGRRAAIITDEHVAPLYLEALTESLASEGISVVSLTLPAGEKTKSFDHLITVCDKILEARIERNDPVIALGGGVIGDLTGFAAGIVRRGVRFVQVPTSLLSQVDSSVGGKTGINSRHGKNLIGVFYQPDLVLADTGVLDTLSEREFRAGYAEVAKYGLIDKSDFFAWLETNWKDVFAGGGSRIEAIAASCQAKSDVVAADERENGQRALLNLGHTFGHALEAATGYDSRRLVHGEGVAIGMVLAHDFSARMNLASPDDARRVERHLKAVGLPTSMADIPGGLPPAEVLMESIAQDKKVKSGKLTFILTHGIGRSFVADDVPASEVLSFLREKQQT</sequence>
<keyword evidence="16 18" id="KW-0456">Lyase</keyword>
<dbReference type="Pfam" id="PF24621">
    <property type="entry name" value="DHQS_C"/>
    <property type="match status" value="1"/>
</dbReference>
<dbReference type="GO" id="GO:0009423">
    <property type="term" value="P:chorismate biosynthetic process"/>
    <property type="evidence" value="ECO:0007669"/>
    <property type="project" value="UniProtKB-UniRule"/>
</dbReference>
<dbReference type="InterPro" id="IPR030960">
    <property type="entry name" value="DHQS/DOIS_N"/>
</dbReference>
<comment type="caution">
    <text evidence="18">Lacks conserved residue(s) required for the propagation of feature annotation.</text>
</comment>
<evidence type="ECO:0000256" key="4">
    <source>
        <dbReference type="ARBA" id="ARBA00004496"/>
    </source>
</evidence>
<comment type="similarity">
    <text evidence="6 18">Belongs to the sugar phosphate cyclases superfamily. Dehydroquinate synthase family.</text>
</comment>
<feature type="domain" description="3-dehydroquinate synthase C-terminal" evidence="20">
    <location>
        <begin position="191"/>
        <end position="340"/>
    </location>
</feature>
<dbReference type="GO" id="GO:0046872">
    <property type="term" value="F:metal ion binding"/>
    <property type="evidence" value="ECO:0007669"/>
    <property type="project" value="UniProtKB-KW"/>
</dbReference>
<dbReference type="GO" id="GO:0000166">
    <property type="term" value="F:nucleotide binding"/>
    <property type="evidence" value="ECO:0007669"/>
    <property type="project" value="UniProtKB-KW"/>
</dbReference>
<keyword evidence="11 18" id="KW-0479">Metal-binding</keyword>
<dbReference type="PANTHER" id="PTHR43622:SF7">
    <property type="entry name" value="3-DEHYDROQUINATE SYNTHASE, CHLOROPLASTIC"/>
    <property type="match status" value="1"/>
</dbReference>
<feature type="binding site" evidence="18">
    <location>
        <begin position="115"/>
        <end position="119"/>
    </location>
    <ligand>
        <name>NAD(+)</name>
        <dbReference type="ChEBI" id="CHEBI:57540"/>
    </ligand>
</feature>
<dbReference type="EC" id="4.2.3.4" evidence="7 18"/>
<comment type="cofactor">
    <cofactor evidence="2 18">
        <name>NAD(+)</name>
        <dbReference type="ChEBI" id="CHEBI:57540"/>
    </cofactor>
</comment>
<comment type="cofactor">
    <cofactor evidence="18">
        <name>Co(2+)</name>
        <dbReference type="ChEBI" id="CHEBI:48828"/>
    </cofactor>
    <cofactor evidence="18">
        <name>Zn(2+)</name>
        <dbReference type="ChEBI" id="CHEBI:29105"/>
    </cofactor>
    <text evidence="18">Binds 1 divalent metal cation per subunit. Can use either Co(2+) or Zn(2+).</text>
</comment>
<evidence type="ECO:0000256" key="3">
    <source>
        <dbReference type="ARBA" id="ARBA00003485"/>
    </source>
</evidence>
<evidence type="ECO:0000256" key="5">
    <source>
        <dbReference type="ARBA" id="ARBA00004661"/>
    </source>
</evidence>
<evidence type="ECO:0000256" key="17">
    <source>
        <dbReference type="ARBA" id="ARBA00023285"/>
    </source>
</evidence>
<evidence type="ECO:0000256" key="2">
    <source>
        <dbReference type="ARBA" id="ARBA00001911"/>
    </source>
</evidence>
<evidence type="ECO:0000256" key="6">
    <source>
        <dbReference type="ARBA" id="ARBA00005412"/>
    </source>
</evidence>
<evidence type="ECO:0000259" key="20">
    <source>
        <dbReference type="Pfam" id="PF24621"/>
    </source>
</evidence>
<keyword evidence="9 18" id="KW-0963">Cytoplasm</keyword>
<dbReference type="AlphaFoldDB" id="A0AAE3QI48"/>
<evidence type="ECO:0000256" key="18">
    <source>
        <dbReference type="HAMAP-Rule" id="MF_00110"/>
    </source>
</evidence>
<dbReference type="InterPro" id="IPR016037">
    <property type="entry name" value="DHQ_synth_AroB"/>
</dbReference>
<dbReference type="EMBL" id="JALDYZ010000009">
    <property type="protein sequence ID" value="MDI7923584.1"/>
    <property type="molecule type" value="Genomic_DNA"/>
</dbReference>
<gene>
    <name evidence="18 21" type="primary">aroB</name>
    <name evidence="21" type="ORF">MRS75_16005</name>
</gene>
<feature type="binding site" evidence="18">
    <location>
        <position position="275"/>
    </location>
    <ligand>
        <name>Zn(2+)</name>
        <dbReference type="ChEBI" id="CHEBI:29105"/>
    </ligand>
</feature>
<dbReference type="PIRSF" id="PIRSF001455">
    <property type="entry name" value="DHQ_synth"/>
    <property type="match status" value="1"/>
</dbReference>
<keyword evidence="12 18" id="KW-0547">Nucleotide-binding</keyword>
<dbReference type="Proteomes" id="UP001161580">
    <property type="component" value="Unassembled WGS sequence"/>
</dbReference>
<comment type="caution">
    <text evidence="21">The sequence shown here is derived from an EMBL/GenBank/DDBJ whole genome shotgun (WGS) entry which is preliminary data.</text>
</comment>
<comment type="subcellular location">
    <subcellularLocation>
        <location evidence="4 18">Cytoplasm</location>
    </subcellularLocation>
</comment>
<name>A0AAE3QI48_9HYPH</name>
<keyword evidence="13 18" id="KW-0862">Zinc</keyword>
<dbReference type="SUPFAM" id="SSF56796">
    <property type="entry name" value="Dehydroquinate synthase-like"/>
    <property type="match status" value="1"/>
</dbReference>
<dbReference type="InterPro" id="IPR050071">
    <property type="entry name" value="Dehydroquinate_synthase"/>
</dbReference>
<dbReference type="Gene3D" id="1.20.1090.10">
    <property type="entry name" value="Dehydroquinate synthase-like - alpha domain"/>
    <property type="match status" value="1"/>
</dbReference>
<keyword evidence="17 18" id="KW-0170">Cobalt</keyword>
<dbReference type="CDD" id="cd08195">
    <property type="entry name" value="DHQS"/>
    <property type="match status" value="1"/>
</dbReference>
<dbReference type="Pfam" id="PF01761">
    <property type="entry name" value="DHQ_synthase"/>
    <property type="match status" value="1"/>
</dbReference>
<feature type="binding site" evidence="18">
    <location>
        <position position="161"/>
    </location>
    <ligand>
        <name>NAD(+)</name>
        <dbReference type="ChEBI" id="CHEBI:57540"/>
    </ligand>
</feature>
<keyword evidence="15 18" id="KW-0057">Aromatic amino acid biosynthesis</keyword>
<feature type="domain" description="3-dehydroquinate synthase N-terminal" evidence="19">
    <location>
        <begin position="77"/>
        <end position="189"/>
    </location>
</feature>
<dbReference type="GO" id="GO:0008652">
    <property type="term" value="P:amino acid biosynthetic process"/>
    <property type="evidence" value="ECO:0007669"/>
    <property type="project" value="UniProtKB-KW"/>
</dbReference>
<comment type="pathway">
    <text evidence="5 18">Metabolic intermediate biosynthesis; chorismate biosynthesis; chorismate from D-erythrose 4-phosphate and phosphoenolpyruvate: step 2/7.</text>
</comment>
<dbReference type="InterPro" id="IPR030963">
    <property type="entry name" value="DHQ_synth_fam"/>
</dbReference>
<keyword evidence="14 18" id="KW-0520">NAD</keyword>
<feature type="binding site" evidence="18">
    <location>
        <position position="152"/>
    </location>
    <ligand>
        <name>NAD(+)</name>
        <dbReference type="ChEBI" id="CHEBI:57540"/>
    </ligand>
</feature>
<proteinExistence type="inferred from homology"/>
<evidence type="ECO:0000256" key="12">
    <source>
        <dbReference type="ARBA" id="ARBA00022741"/>
    </source>
</evidence>
<dbReference type="GO" id="GO:0003856">
    <property type="term" value="F:3-dehydroquinate synthase activity"/>
    <property type="evidence" value="ECO:0007669"/>
    <property type="project" value="UniProtKB-UniRule"/>
</dbReference>
<accession>A0AAE3QI48</accession>
<organism evidence="21 22">
    <name type="scientific">Ferirhizobium litorale</name>
    <dbReference type="NCBI Taxonomy" id="2927786"/>
    <lineage>
        <taxon>Bacteria</taxon>
        <taxon>Pseudomonadati</taxon>
        <taxon>Pseudomonadota</taxon>
        <taxon>Alphaproteobacteria</taxon>
        <taxon>Hyphomicrobiales</taxon>
        <taxon>Rhizobiaceae</taxon>
        <taxon>Ferirhizobium</taxon>
    </lineage>
</organism>
<dbReference type="FunFam" id="3.40.50.1970:FF:000001">
    <property type="entry name" value="3-dehydroquinate synthase"/>
    <property type="match status" value="1"/>
</dbReference>
<evidence type="ECO:0000256" key="10">
    <source>
        <dbReference type="ARBA" id="ARBA00022605"/>
    </source>
</evidence>
<dbReference type="GO" id="GO:0009073">
    <property type="term" value="P:aromatic amino acid family biosynthetic process"/>
    <property type="evidence" value="ECO:0007669"/>
    <property type="project" value="UniProtKB-KW"/>
</dbReference>
<evidence type="ECO:0000313" key="21">
    <source>
        <dbReference type="EMBL" id="MDI7923584.1"/>
    </source>
</evidence>
<keyword evidence="10 18" id="KW-0028">Amino-acid biosynthesis</keyword>
<dbReference type="HAMAP" id="MF_00110">
    <property type="entry name" value="DHQ_synthase"/>
    <property type="match status" value="1"/>
</dbReference>
<evidence type="ECO:0000256" key="14">
    <source>
        <dbReference type="ARBA" id="ARBA00023027"/>
    </source>
</evidence>
<feature type="binding site" evidence="18">
    <location>
        <position position="256"/>
    </location>
    <ligand>
        <name>Zn(2+)</name>
        <dbReference type="ChEBI" id="CHEBI:29105"/>
    </ligand>
</feature>
<keyword evidence="22" id="KW-1185">Reference proteome</keyword>
<evidence type="ECO:0000313" key="22">
    <source>
        <dbReference type="Proteomes" id="UP001161580"/>
    </source>
</evidence>
<evidence type="ECO:0000256" key="15">
    <source>
        <dbReference type="ARBA" id="ARBA00023141"/>
    </source>
</evidence>
<feature type="binding site" evidence="18">
    <location>
        <position position="194"/>
    </location>
    <ligand>
        <name>Zn(2+)</name>
        <dbReference type="ChEBI" id="CHEBI:29105"/>
    </ligand>
</feature>
<dbReference type="RefSeq" id="WP_311786914.1">
    <property type="nucleotide sequence ID" value="NZ_JALDYY010000006.1"/>
</dbReference>
<evidence type="ECO:0000256" key="1">
    <source>
        <dbReference type="ARBA" id="ARBA00001393"/>
    </source>
</evidence>
<evidence type="ECO:0000256" key="11">
    <source>
        <dbReference type="ARBA" id="ARBA00022723"/>
    </source>
</evidence>
<protein>
    <recommendedName>
        <fullName evidence="8 18">3-dehydroquinate synthase</fullName>
        <shortName evidence="18">DHQS</shortName>
        <ecNumber evidence="7 18">4.2.3.4</ecNumber>
    </recommendedName>
</protein>
<feature type="binding site" evidence="18">
    <location>
        <begin position="139"/>
        <end position="140"/>
    </location>
    <ligand>
        <name>NAD(+)</name>
        <dbReference type="ChEBI" id="CHEBI:57540"/>
    </ligand>
</feature>